<dbReference type="GO" id="GO:0045202">
    <property type="term" value="C:synapse"/>
    <property type="evidence" value="ECO:0007669"/>
    <property type="project" value="GOC"/>
</dbReference>
<evidence type="ECO:0000256" key="6">
    <source>
        <dbReference type="ARBA" id="ARBA00023136"/>
    </source>
</evidence>
<evidence type="ECO:0000256" key="1">
    <source>
        <dbReference type="ARBA" id="ARBA00004651"/>
    </source>
</evidence>
<dbReference type="GO" id="GO:0001591">
    <property type="term" value="F:dopamine neurotransmitter receptor activity, coupled via Gi/Go"/>
    <property type="evidence" value="ECO:0007669"/>
    <property type="project" value="TreeGrafter"/>
</dbReference>
<evidence type="ECO:0000256" key="8">
    <source>
        <dbReference type="ARBA" id="ARBA00023170"/>
    </source>
</evidence>
<dbReference type="InterPro" id="IPR017452">
    <property type="entry name" value="GPCR_Rhodpsn_7TM"/>
</dbReference>
<evidence type="ECO:0000259" key="11">
    <source>
        <dbReference type="PROSITE" id="PS50262"/>
    </source>
</evidence>
<gene>
    <name evidence="12" type="ORF">ANCDUO_01243</name>
</gene>
<dbReference type="SUPFAM" id="SSF81321">
    <property type="entry name" value="Family A G protein-coupled receptor-like"/>
    <property type="match status" value="1"/>
</dbReference>
<dbReference type="Proteomes" id="UP000054047">
    <property type="component" value="Unassembled WGS sequence"/>
</dbReference>
<dbReference type="GO" id="GO:0005886">
    <property type="term" value="C:plasma membrane"/>
    <property type="evidence" value="ECO:0007669"/>
    <property type="project" value="UniProtKB-SubCell"/>
</dbReference>
<dbReference type="GO" id="GO:0004930">
    <property type="term" value="F:G protein-coupled receptor activity"/>
    <property type="evidence" value="ECO:0007669"/>
    <property type="project" value="UniProtKB-KW"/>
</dbReference>
<evidence type="ECO:0000313" key="13">
    <source>
        <dbReference type="Proteomes" id="UP000054047"/>
    </source>
</evidence>
<dbReference type="OrthoDB" id="10034726at2759"/>
<feature type="domain" description="G-protein coupled receptors family 1 profile" evidence="11">
    <location>
        <begin position="23"/>
        <end position="62"/>
    </location>
</feature>
<keyword evidence="7" id="KW-1015">Disulfide bond</keyword>
<name>A0A0C2H3M5_9BILA</name>
<evidence type="ECO:0000256" key="2">
    <source>
        <dbReference type="ARBA" id="ARBA00022475"/>
    </source>
</evidence>
<comment type="subcellular location">
    <subcellularLocation>
        <location evidence="1">Cell membrane</location>
        <topology evidence="1">Multi-pass membrane protein</topology>
    </subcellularLocation>
</comment>
<keyword evidence="6 10" id="KW-0472">Membrane</keyword>
<keyword evidence="4 10" id="KW-1133">Transmembrane helix</keyword>
<evidence type="ECO:0000256" key="10">
    <source>
        <dbReference type="SAM" id="Phobius"/>
    </source>
</evidence>
<dbReference type="InterPro" id="IPR000276">
    <property type="entry name" value="GPCR_Rhodpsn"/>
</dbReference>
<dbReference type="PANTHER" id="PTHR24248:SF125">
    <property type="entry name" value="DOPAMINE D2-LIKE RECEPTOR"/>
    <property type="match status" value="1"/>
</dbReference>
<reference evidence="12 13" key="1">
    <citation type="submission" date="2013-12" db="EMBL/GenBank/DDBJ databases">
        <title>Draft genome of the parsitic nematode Ancylostoma duodenale.</title>
        <authorList>
            <person name="Mitreva M."/>
        </authorList>
    </citation>
    <scope>NUCLEOTIDE SEQUENCE [LARGE SCALE GENOMIC DNA]</scope>
    <source>
        <strain evidence="12 13">Zhejiang</strain>
    </source>
</reference>
<dbReference type="PANTHER" id="PTHR24248">
    <property type="entry name" value="ADRENERGIC RECEPTOR-RELATED G-PROTEIN COUPLED RECEPTOR"/>
    <property type="match status" value="1"/>
</dbReference>
<keyword evidence="3 10" id="KW-0812">Transmembrane</keyword>
<sequence>MVTAWRAASGLLLPLVPALAVFGNALVIIAVYREKCLQTVTNLLIVSLAISDFMVAICVMSFGVYYEIRFNSLLQTFHLNPKEPFNIMVRNLRVTRNEEPIPATVPGL</sequence>
<dbReference type="Pfam" id="PF00001">
    <property type="entry name" value="7tm_1"/>
    <property type="match status" value="1"/>
</dbReference>
<evidence type="ECO:0000256" key="4">
    <source>
        <dbReference type="ARBA" id="ARBA00022989"/>
    </source>
</evidence>
<keyword evidence="5" id="KW-0297">G-protein coupled receptor</keyword>
<keyword evidence="8" id="KW-0675">Receptor</keyword>
<keyword evidence="13" id="KW-1185">Reference proteome</keyword>
<evidence type="ECO:0000256" key="9">
    <source>
        <dbReference type="ARBA" id="ARBA00023224"/>
    </source>
</evidence>
<accession>A0A0C2H3M5</accession>
<dbReference type="Gene3D" id="1.20.1070.10">
    <property type="entry name" value="Rhodopsin 7-helix transmembrane proteins"/>
    <property type="match status" value="1"/>
</dbReference>
<evidence type="ECO:0000313" key="12">
    <source>
        <dbReference type="EMBL" id="KIH68420.1"/>
    </source>
</evidence>
<proteinExistence type="predicted"/>
<keyword evidence="2" id="KW-1003">Cell membrane</keyword>
<dbReference type="EMBL" id="KN726382">
    <property type="protein sequence ID" value="KIH68420.1"/>
    <property type="molecule type" value="Genomic_DNA"/>
</dbReference>
<feature type="transmembrane region" description="Helical" evidence="10">
    <location>
        <begin position="44"/>
        <end position="66"/>
    </location>
</feature>
<protein>
    <recommendedName>
        <fullName evidence="11">G-protein coupled receptors family 1 profile domain-containing protein</fullName>
    </recommendedName>
</protein>
<evidence type="ECO:0000256" key="5">
    <source>
        <dbReference type="ARBA" id="ARBA00023040"/>
    </source>
</evidence>
<evidence type="ECO:0000256" key="3">
    <source>
        <dbReference type="ARBA" id="ARBA00022692"/>
    </source>
</evidence>
<organism evidence="12 13">
    <name type="scientific">Ancylostoma duodenale</name>
    <dbReference type="NCBI Taxonomy" id="51022"/>
    <lineage>
        <taxon>Eukaryota</taxon>
        <taxon>Metazoa</taxon>
        <taxon>Ecdysozoa</taxon>
        <taxon>Nematoda</taxon>
        <taxon>Chromadorea</taxon>
        <taxon>Rhabditida</taxon>
        <taxon>Rhabditina</taxon>
        <taxon>Rhabditomorpha</taxon>
        <taxon>Strongyloidea</taxon>
        <taxon>Ancylostomatidae</taxon>
        <taxon>Ancylostomatinae</taxon>
        <taxon>Ancylostoma</taxon>
    </lineage>
</organism>
<keyword evidence="9" id="KW-0807">Transducer</keyword>
<feature type="transmembrane region" description="Helical" evidence="10">
    <location>
        <begin position="12"/>
        <end position="32"/>
    </location>
</feature>
<dbReference type="AlphaFoldDB" id="A0A0C2H3M5"/>
<dbReference type="PRINTS" id="PR00237">
    <property type="entry name" value="GPCRRHODOPSN"/>
</dbReference>
<dbReference type="PROSITE" id="PS50262">
    <property type="entry name" value="G_PROTEIN_RECEP_F1_2"/>
    <property type="match status" value="1"/>
</dbReference>
<evidence type="ECO:0000256" key="7">
    <source>
        <dbReference type="ARBA" id="ARBA00023157"/>
    </source>
</evidence>